<name>A0A553QHZ0_9TELE</name>
<evidence type="ECO:0000256" key="2">
    <source>
        <dbReference type="SAM" id="Phobius"/>
    </source>
</evidence>
<dbReference type="GO" id="GO:0006776">
    <property type="term" value="P:vitamin A metabolic process"/>
    <property type="evidence" value="ECO:0007669"/>
    <property type="project" value="TreeGrafter"/>
</dbReference>
<sequence>MVDTLTFLLDKLFLLSNLRFFKSGWRSKEMEECAARGPCPTFRRGDLLEVHRTLFIHYGIYLGENRVAHLMPDIMPVFTSNQQLIKPVITNKRLILGCMYRNASVRFDSVEDFAYGAQIAVNDMDKRVKLQPLPGEEVAARAEKLLGDFPYSLLWNNCEHFGTFCRYGTPISQQTENFCNCLKSIIRDQRSVTLTVGIGLIYILCFGLAPSTTLPTILIPFTLWMAG</sequence>
<evidence type="ECO:0000256" key="1">
    <source>
        <dbReference type="PIRSR" id="PIRSR642288-1"/>
    </source>
</evidence>
<dbReference type="Pfam" id="PF04970">
    <property type="entry name" value="LRAT"/>
    <property type="match status" value="1"/>
</dbReference>
<keyword evidence="2" id="KW-0472">Membrane</keyword>
<dbReference type="InterPro" id="IPR042288">
    <property type="entry name" value="LRAT"/>
</dbReference>
<gene>
    <name evidence="4" type="ORF">DNTS_014675</name>
</gene>
<feature type="domain" description="LRAT" evidence="3">
    <location>
        <begin position="47"/>
        <end position="174"/>
    </location>
</feature>
<proteinExistence type="predicted"/>
<evidence type="ECO:0000313" key="4">
    <source>
        <dbReference type="EMBL" id="TRY89541.1"/>
    </source>
</evidence>
<dbReference type="GO" id="GO:0047173">
    <property type="term" value="F:phosphatidylcholine-retinol O-acyltransferase activity"/>
    <property type="evidence" value="ECO:0007669"/>
    <property type="project" value="InterPro"/>
</dbReference>
<accession>A0A553QHZ0</accession>
<dbReference type="GO" id="GO:0042572">
    <property type="term" value="P:retinol metabolic process"/>
    <property type="evidence" value="ECO:0007669"/>
    <property type="project" value="InterPro"/>
</dbReference>
<feature type="transmembrane region" description="Helical" evidence="2">
    <location>
        <begin position="192"/>
        <end position="225"/>
    </location>
</feature>
<evidence type="ECO:0000313" key="5">
    <source>
        <dbReference type="Proteomes" id="UP000316079"/>
    </source>
</evidence>
<dbReference type="PANTHER" id="PTHR46678:SF1">
    <property type="entry name" value="LECITHIN RETINOL ACYLTRANSFERASE"/>
    <property type="match status" value="1"/>
</dbReference>
<keyword evidence="2" id="KW-0812">Transmembrane</keyword>
<dbReference type="PROSITE" id="PS51934">
    <property type="entry name" value="LRAT"/>
    <property type="match status" value="1"/>
</dbReference>
<dbReference type="GO" id="GO:0005791">
    <property type="term" value="C:rough endoplasmic reticulum"/>
    <property type="evidence" value="ECO:0007669"/>
    <property type="project" value="TreeGrafter"/>
</dbReference>
<keyword evidence="2" id="KW-1133">Transmembrane helix</keyword>
<organism evidence="4 5">
    <name type="scientific">Danionella cerebrum</name>
    <dbReference type="NCBI Taxonomy" id="2873325"/>
    <lineage>
        <taxon>Eukaryota</taxon>
        <taxon>Metazoa</taxon>
        <taxon>Chordata</taxon>
        <taxon>Craniata</taxon>
        <taxon>Vertebrata</taxon>
        <taxon>Euteleostomi</taxon>
        <taxon>Actinopterygii</taxon>
        <taxon>Neopterygii</taxon>
        <taxon>Teleostei</taxon>
        <taxon>Ostariophysi</taxon>
        <taxon>Cypriniformes</taxon>
        <taxon>Danionidae</taxon>
        <taxon>Danioninae</taxon>
        <taxon>Danionella</taxon>
    </lineage>
</organism>
<dbReference type="Gene3D" id="3.90.1720.10">
    <property type="entry name" value="endopeptidase domain like (from Nostoc punctiforme)"/>
    <property type="match status" value="1"/>
</dbReference>
<feature type="active site" description="Acyl-thioester intermediate" evidence="1">
    <location>
        <position position="158"/>
    </location>
</feature>
<dbReference type="PANTHER" id="PTHR46678">
    <property type="entry name" value="LECITHIN RETINOL ACYLTRANSFERASE"/>
    <property type="match status" value="1"/>
</dbReference>
<dbReference type="Proteomes" id="UP000316079">
    <property type="component" value="Unassembled WGS sequence"/>
</dbReference>
<dbReference type="InterPro" id="IPR007053">
    <property type="entry name" value="LRAT_dom"/>
</dbReference>
<reference evidence="4 5" key="1">
    <citation type="journal article" date="2019" name="Sci. Data">
        <title>Hybrid genome assembly and annotation of Danionella translucida.</title>
        <authorList>
            <person name="Kadobianskyi M."/>
            <person name="Schulze L."/>
            <person name="Schuelke M."/>
            <person name="Judkewitz B."/>
        </authorList>
    </citation>
    <scope>NUCLEOTIDE SEQUENCE [LARGE SCALE GENOMIC DNA]</scope>
    <source>
        <strain evidence="4 5">Bolton</strain>
    </source>
</reference>
<protein>
    <recommendedName>
        <fullName evidence="3">LRAT domain-containing protein</fullName>
    </recommendedName>
</protein>
<dbReference type="AlphaFoldDB" id="A0A553QHZ0"/>
<comment type="caution">
    <text evidence="4">The sequence shown here is derived from an EMBL/GenBank/DDBJ whole genome shotgun (WGS) entry which is preliminary data.</text>
</comment>
<dbReference type="STRING" id="623744.A0A553QHZ0"/>
<dbReference type="OrthoDB" id="421951at2759"/>
<dbReference type="EMBL" id="SRMA01025964">
    <property type="protein sequence ID" value="TRY89541.1"/>
    <property type="molecule type" value="Genomic_DNA"/>
</dbReference>
<keyword evidence="5" id="KW-1185">Reference proteome</keyword>
<evidence type="ECO:0000259" key="3">
    <source>
        <dbReference type="PROSITE" id="PS51934"/>
    </source>
</evidence>